<dbReference type="SUPFAM" id="SSF48726">
    <property type="entry name" value="Immunoglobulin"/>
    <property type="match status" value="1"/>
</dbReference>
<dbReference type="Proteomes" id="UP000507470">
    <property type="component" value="Unassembled WGS sequence"/>
</dbReference>
<evidence type="ECO:0000313" key="3">
    <source>
        <dbReference type="Proteomes" id="UP000507470"/>
    </source>
</evidence>
<reference evidence="2 3" key="1">
    <citation type="submission" date="2020-06" db="EMBL/GenBank/DDBJ databases">
        <authorList>
            <person name="Li R."/>
            <person name="Bekaert M."/>
        </authorList>
    </citation>
    <scope>NUCLEOTIDE SEQUENCE [LARGE SCALE GENOMIC DNA]</scope>
    <source>
        <strain evidence="3">wild</strain>
    </source>
</reference>
<dbReference type="InterPro" id="IPR013106">
    <property type="entry name" value="Ig_V-set"/>
</dbReference>
<dbReference type="InterPro" id="IPR003599">
    <property type="entry name" value="Ig_sub"/>
</dbReference>
<dbReference type="InterPro" id="IPR036179">
    <property type="entry name" value="Ig-like_dom_sf"/>
</dbReference>
<dbReference type="AlphaFoldDB" id="A0A6J8AJH3"/>
<evidence type="ECO:0000313" key="2">
    <source>
        <dbReference type="EMBL" id="CAC5369094.1"/>
    </source>
</evidence>
<name>A0A6J8AJH3_MYTCO</name>
<dbReference type="SMART" id="SM00409">
    <property type="entry name" value="IG"/>
    <property type="match status" value="1"/>
</dbReference>
<gene>
    <name evidence="2" type="ORF">MCOR_8406</name>
</gene>
<dbReference type="EMBL" id="CACVKT020001557">
    <property type="protein sequence ID" value="CAC5369094.1"/>
    <property type="molecule type" value="Genomic_DNA"/>
</dbReference>
<dbReference type="PROSITE" id="PS50835">
    <property type="entry name" value="IG_LIKE"/>
    <property type="match status" value="1"/>
</dbReference>
<feature type="domain" description="Ig-like" evidence="1">
    <location>
        <begin position="21"/>
        <end position="115"/>
    </location>
</feature>
<dbReference type="InterPro" id="IPR003598">
    <property type="entry name" value="Ig_sub2"/>
</dbReference>
<dbReference type="InterPro" id="IPR013783">
    <property type="entry name" value="Ig-like_fold"/>
</dbReference>
<keyword evidence="3" id="KW-1185">Reference proteome</keyword>
<dbReference type="Gene3D" id="2.60.40.10">
    <property type="entry name" value="Immunoglobulins"/>
    <property type="match status" value="1"/>
</dbReference>
<dbReference type="SMART" id="SM00408">
    <property type="entry name" value="IGc2"/>
    <property type="match status" value="1"/>
</dbReference>
<organism evidence="2 3">
    <name type="scientific">Mytilus coruscus</name>
    <name type="common">Sea mussel</name>
    <dbReference type="NCBI Taxonomy" id="42192"/>
    <lineage>
        <taxon>Eukaryota</taxon>
        <taxon>Metazoa</taxon>
        <taxon>Spiralia</taxon>
        <taxon>Lophotrochozoa</taxon>
        <taxon>Mollusca</taxon>
        <taxon>Bivalvia</taxon>
        <taxon>Autobranchia</taxon>
        <taxon>Pteriomorphia</taxon>
        <taxon>Mytilida</taxon>
        <taxon>Mytiloidea</taxon>
        <taxon>Mytilidae</taxon>
        <taxon>Mytilinae</taxon>
        <taxon>Mytilus</taxon>
    </lineage>
</organism>
<proteinExistence type="predicted"/>
<dbReference type="OrthoDB" id="6111209at2759"/>
<protein>
    <recommendedName>
        <fullName evidence="1">Ig-like domain-containing protein</fullName>
    </recommendedName>
</protein>
<dbReference type="InterPro" id="IPR007110">
    <property type="entry name" value="Ig-like_dom"/>
</dbReference>
<accession>A0A6J8AJH3</accession>
<dbReference type="Pfam" id="PF07686">
    <property type="entry name" value="V-set"/>
    <property type="match status" value="1"/>
</dbReference>
<sequence length="205" mass="23143">MNDNTMHESTIVNEYSYSIVGGTALLHCKDTLNSTIVTIQWLRLNPSKNVTESTYTDGSTVNNEIPHHHRISTISSLNGTTYDLQIVNVTETDAGEYRCVSVTRNQAKQYDVRLIVQEQLAPSTNVIYQVENNTKNSHHLETENEDKSFEISTFSTDLCKNTTDKNITKLNDPAKSDTGEYYKLYSSMLLTGITSHTSYGRRSFI</sequence>
<evidence type="ECO:0000259" key="1">
    <source>
        <dbReference type="PROSITE" id="PS50835"/>
    </source>
</evidence>